<dbReference type="GeneID" id="93164583"/>
<dbReference type="AlphaFoldDB" id="A0A3E2V5Y0"/>
<accession>A0A3E2V5Y0</accession>
<dbReference type="Gene3D" id="3.20.20.150">
    <property type="entry name" value="Divalent-metal-dependent TIM barrel enzymes"/>
    <property type="match status" value="1"/>
</dbReference>
<evidence type="ECO:0000313" key="5">
    <source>
        <dbReference type="Proteomes" id="UP001549200"/>
    </source>
</evidence>
<dbReference type="Proteomes" id="UP001549200">
    <property type="component" value="Unassembled WGS sequence"/>
</dbReference>
<dbReference type="RefSeq" id="WP_007863330.1">
    <property type="nucleotide sequence ID" value="NZ_CABJDD010000017.1"/>
</dbReference>
<evidence type="ECO:0000259" key="1">
    <source>
        <dbReference type="Pfam" id="PF01261"/>
    </source>
</evidence>
<keyword evidence="3" id="KW-0413">Isomerase</keyword>
<keyword evidence="5" id="KW-1185">Reference proteome</keyword>
<dbReference type="EMBL" id="JBEPLZ010000012">
    <property type="protein sequence ID" value="MET3571685.1"/>
    <property type="molecule type" value="Genomic_DNA"/>
</dbReference>
<name>A0A3E2V5Y0_9FIRM</name>
<protein>
    <submittedName>
        <fullName evidence="3">Sugar phosphate isomerase/epimerase</fullName>
    </submittedName>
    <submittedName>
        <fullName evidence="2">TIM barrel protein</fullName>
    </submittedName>
</protein>
<feature type="domain" description="Xylose isomerase-like TIM barrel" evidence="1">
    <location>
        <begin position="42"/>
        <end position="287"/>
    </location>
</feature>
<sequence length="303" mass="34343">MEQSMRRFMKVGLILHVAYRGIGDGDGPILECLGKVVQDDYFEAVEVTSINDPDVRTAAADMMRTSRMAAAYGGQGRTLSRGLNLNDLDEEGRRQAVAVLKEGIDQAYELGCVDFSFLSGRYREETKEQSFEQLLRSTRELCAYAKEKGDMPICCEVFDYDIDKKALIGPAHLAARYAKTIREEFDNFGLMVDLSHIPMIHETIEESILPVKEYIIHAHMGNTVIKSPECEAYGDNHPRFGFPNSENDVPELARYLRLLLTIGFLNEKTRPIVSFEVKPWKDEWPEAVIANAKRTLNLAWELV</sequence>
<dbReference type="SUPFAM" id="SSF51658">
    <property type="entry name" value="Xylose isomerase-like"/>
    <property type="match status" value="1"/>
</dbReference>
<dbReference type="InterPro" id="IPR036237">
    <property type="entry name" value="Xyl_isomerase-like_sf"/>
</dbReference>
<dbReference type="InterPro" id="IPR013022">
    <property type="entry name" value="Xyl_isomerase-like_TIM-brl"/>
</dbReference>
<evidence type="ECO:0000313" key="2">
    <source>
        <dbReference type="EMBL" id="MBT9813449.1"/>
    </source>
</evidence>
<evidence type="ECO:0000313" key="4">
    <source>
        <dbReference type="Proteomes" id="UP000708338"/>
    </source>
</evidence>
<gene>
    <name evidence="3" type="ORF">ABID13_003336</name>
    <name evidence="2" type="ORF">GPL26_28170</name>
</gene>
<comment type="caution">
    <text evidence="2">The sequence shown here is derived from an EMBL/GenBank/DDBJ whole genome shotgun (WGS) entry which is preliminary data.</text>
</comment>
<evidence type="ECO:0000313" key="3">
    <source>
        <dbReference type="EMBL" id="MET3571685.1"/>
    </source>
</evidence>
<dbReference type="EMBL" id="WQPS01000141">
    <property type="protein sequence ID" value="MBT9813449.1"/>
    <property type="molecule type" value="Genomic_DNA"/>
</dbReference>
<reference evidence="3 5" key="2">
    <citation type="submission" date="2024-06" db="EMBL/GenBank/DDBJ databases">
        <title>Genomic Encyclopedia of Type Strains, Phase IV (KMG-IV): sequencing the most valuable type-strain genomes for metagenomic binning, comparative biology and taxonomic classification.</title>
        <authorList>
            <person name="Goeker M."/>
        </authorList>
    </citation>
    <scope>NUCLEOTIDE SEQUENCE [LARGE SCALE GENOMIC DNA]</scope>
    <source>
        <strain evidence="3 5">DSM 19261</strain>
    </source>
</reference>
<organism evidence="2 4">
    <name type="scientific">Enterocloster citroniae</name>
    <dbReference type="NCBI Taxonomy" id="358743"/>
    <lineage>
        <taxon>Bacteria</taxon>
        <taxon>Bacillati</taxon>
        <taxon>Bacillota</taxon>
        <taxon>Clostridia</taxon>
        <taxon>Lachnospirales</taxon>
        <taxon>Lachnospiraceae</taxon>
        <taxon>Enterocloster</taxon>
    </lineage>
</organism>
<proteinExistence type="predicted"/>
<dbReference type="Pfam" id="PF01261">
    <property type="entry name" value="AP_endonuc_2"/>
    <property type="match status" value="1"/>
</dbReference>
<dbReference type="Proteomes" id="UP000708338">
    <property type="component" value="Unassembled WGS sequence"/>
</dbReference>
<dbReference type="GO" id="GO:0016853">
    <property type="term" value="F:isomerase activity"/>
    <property type="evidence" value="ECO:0007669"/>
    <property type="project" value="UniProtKB-KW"/>
</dbReference>
<reference evidence="2" key="1">
    <citation type="journal article" date="2021" name="Gut Microbes">
        <title>A synthetic consortium of 100 gut commensals modulates the composition and function in a colon model of the microbiome of elderly subjects.</title>
        <authorList>
            <person name="Perez M."/>
            <person name="Ntemiri A."/>
            <person name="Tan H."/>
            <person name="Harris H.M.B."/>
            <person name="Roager H.M."/>
            <person name="Ribiere C."/>
            <person name="O'Toole P.W."/>
        </authorList>
    </citation>
    <scope>NUCLEOTIDE SEQUENCE</scope>
    <source>
        <strain evidence="2">MCC335</strain>
    </source>
</reference>